<dbReference type="InterPro" id="IPR016342">
    <property type="entry name" value="AP_complex_bsu_1_2_4"/>
</dbReference>
<reference evidence="10 11" key="1">
    <citation type="submission" date="2024-03" db="EMBL/GenBank/DDBJ databases">
        <authorList>
            <person name="Gkanogiannis A."/>
            <person name="Becerra Lopez-Lavalle L."/>
        </authorList>
    </citation>
    <scope>NUCLEOTIDE SEQUENCE [LARGE SCALE GENOMIC DNA]</scope>
</reference>
<dbReference type="Pfam" id="PF09066">
    <property type="entry name" value="B2-adapt-app_C"/>
    <property type="match status" value="1"/>
</dbReference>
<dbReference type="Proteomes" id="UP001642487">
    <property type="component" value="Chromosome 2"/>
</dbReference>
<dbReference type="Pfam" id="PF01602">
    <property type="entry name" value="Adaptin_N"/>
    <property type="match status" value="1"/>
</dbReference>
<dbReference type="PIRSF" id="PIRSF002291">
    <property type="entry name" value="AP_complex_beta"/>
    <property type="match status" value="1"/>
</dbReference>
<dbReference type="SUPFAM" id="SSF48371">
    <property type="entry name" value="ARM repeat"/>
    <property type="match status" value="1"/>
</dbReference>
<dbReference type="SUPFAM" id="SSF49348">
    <property type="entry name" value="Clathrin adaptor appendage domain"/>
    <property type="match status" value="1"/>
</dbReference>
<feature type="domain" description="Beta-adaptin appendage C-terminal subdomain" evidence="9">
    <location>
        <begin position="791"/>
        <end position="902"/>
    </location>
</feature>
<dbReference type="InterPro" id="IPR015151">
    <property type="entry name" value="B-adaptin_app_sub_C"/>
</dbReference>
<keyword evidence="3 6" id="KW-0813">Transport</keyword>
<dbReference type="InterPro" id="IPR002553">
    <property type="entry name" value="Clathrin/coatomer_adapt-like_N"/>
</dbReference>
<dbReference type="InterPro" id="IPR012295">
    <property type="entry name" value="TBP_dom_sf"/>
</dbReference>
<keyword evidence="11" id="KW-1185">Reference proteome</keyword>
<dbReference type="InterPro" id="IPR016024">
    <property type="entry name" value="ARM-type_fold"/>
</dbReference>
<dbReference type="InterPro" id="IPR026739">
    <property type="entry name" value="AP_beta"/>
</dbReference>
<accession>A0ABP0Y724</accession>
<dbReference type="InterPro" id="IPR011989">
    <property type="entry name" value="ARM-like"/>
</dbReference>
<dbReference type="PANTHER" id="PTHR11134">
    <property type="entry name" value="ADAPTOR COMPLEX SUBUNIT BETA FAMILY MEMBER"/>
    <property type="match status" value="1"/>
</dbReference>
<organism evidence="10 11">
    <name type="scientific">Citrullus colocynthis</name>
    <name type="common">colocynth</name>
    <dbReference type="NCBI Taxonomy" id="252529"/>
    <lineage>
        <taxon>Eukaryota</taxon>
        <taxon>Viridiplantae</taxon>
        <taxon>Streptophyta</taxon>
        <taxon>Embryophyta</taxon>
        <taxon>Tracheophyta</taxon>
        <taxon>Spermatophyta</taxon>
        <taxon>Magnoliopsida</taxon>
        <taxon>eudicotyledons</taxon>
        <taxon>Gunneridae</taxon>
        <taxon>Pentapetalae</taxon>
        <taxon>rosids</taxon>
        <taxon>fabids</taxon>
        <taxon>Cucurbitales</taxon>
        <taxon>Cucurbitaceae</taxon>
        <taxon>Benincaseae</taxon>
        <taxon>Citrullus</taxon>
    </lineage>
</organism>
<evidence type="ECO:0000313" key="11">
    <source>
        <dbReference type="Proteomes" id="UP001642487"/>
    </source>
</evidence>
<dbReference type="InterPro" id="IPR013041">
    <property type="entry name" value="Clathrin_app_Ig-like_sf"/>
</dbReference>
<protein>
    <recommendedName>
        <fullName evidence="6">Beta-adaptin-like protein</fullName>
    </recommendedName>
</protein>
<dbReference type="InterPro" id="IPR008152">
    <property type="entry name" value="Clathrin_a/b/g-adaptin_app_Ig"/>
</dbReference>
<evidence type="ECO:0000256" key="1">
    <source>
        <dbReference type="ARBA" id="ARBA00004308"/>
    </source>
</evidence>
<comment type="similarity">
    <text evidence="2 6">Belongs to the adaptor complexes large subunit family.</text>
</comment>
<feature type="compositionally biased region" description="Pro residues" evidence="7">
    <location>
        <begin position="635"/>
        <end position="645"/>
    </location>
</feature>
<feature type="domain" description="Clathrin adaptor alpha/beta/gamma-adaptin appendage Ig-like subdomain" evidence="8">
    <location>
        <begin position="668"/>
        <end position="782"/>
    </location>
</feature>
<dbReference type="SMART" id="SM01020">
    <property type="entry name" value="B2-adapt-app_C"/>
    <property type="match status" value="1"/>
</dbReference>
<evidence type="ECO:0000259" key="8">
    <source>
        <dbReference type="SMART" id="SM00809"/>
    </source>
</evidence>
<dbReference type="SUPFAM" id="SSF55711">
    <property type="entry name" value="Subdomain of clathrin and coatomer appendage domain"/>
    <property type="match status" value="1"/>
</dbReference>
<name>A0ABP0Y724_9ROSI</name>
<keyword evidence="5 6" id="KW-0472">Membrane</keyword>
<dbReference type="Gene3D" id="1.25.10.10">
    <property type="entry name" value="Leucine-rich Repeat Variant"/>
    <property type="match status" value="1"/>
</dbReference>
<proteinExistence type="inferred from homology"/>
<feature type="region of interest" description="Disordered" evidence="7">
    <location>
        <begin position="586"/>
        <end position="650"/>
    </location>
</feature>
<dbReference type="EMBL" id="OZ021736">
    <property type="protein sequence ID" value="CAK9316199.1"/>
    <property type="molecule type" value="Genomic_DNA"/>
</dbReference>
<dbReference type="Gene3D" id="3.30.310.10">
    <property type="entry name" value="TATA-Binding Protein"/>
    <property type="match status" value="1"/>
</dbReference>
<dbReference type="InterPro" id="IPR013037">
    <property type="entry name" value="Clathrin_b-adaptin_app_Ig-like"/>
</dbReference>
<evidence type="ECO:0000256" key="3">
    <source>
        <dbReference type="ARBA" id="ARBA00022448"/>
    </source>
</evidence>
<evidence type="ECO:0000256" key="7">
    <source>
        <dbReference type="SAM" id="MobiDB-lite"/>
    </source>
</evidence>
<evidence type="ECO:0000256" key="5">
    <source>
        <dbReference type="ARBA" id="ARBA00023136"/>
    </source>
</evidence>
<comment type="subunit">
    <text evidence="6">Adaptor protein complexes are heterotetramers composed of two large adaptins (beta-type subunit and alpha-type or delta-type or epsilon-type or gamma-type subunit), a medium adaptin (mu-type subunit) and a small adaptin (sigma-type subunit).</text>
</comment>
<comment type="subcellular location">
    <subcellularLocation>
        <location evidence="1">Endomembrane system</location>
    </subcellularLocation>
</comment>
<comment type="function">
    <text evidence="6">Subunit of clathrin-associated adaptor protein complex that plays a role in protein sorting in the late-Golgi/trans-Golgi network (TGN) and/or endosomes. The AP complexes mediate both the recruitment of clathrin to membranes and the recognition of sorting signals within the cytosolic tails of transmembrane cargo molecules.</text>
</comment>
<keyword evidence="4 6" id="KW-0653">Protein transport</keyword>
<dbReference type="Pfam" id="PF02883">
    <property type="entry name" value="Alpha_adaptinC2"/>
    <property type="match status" value="1"/>
</dbReference>
<gene>
    <name evidence="10" type="ORF">CITCOLO1_LOCUS8050</name>
</gene>
<dbReference type="InterPro" id="IPR009028">
    <property type="entry name" value="Coatomer/calthrin_app_sub_C"/>
</dbReference>
<evidence type="ECO:0000256" key="4">
    <source>
        <dbReference type="ARBA" id="ARBA00022927"/>
    </source>
</evidence>
<evidence type="ECO:0000256" key="6">
    <source>
        <dbReference type="PIRNR" id="PIRNR002291"/>
    </source>
</evidence>
<evidence type="ECO:0000313" key="10">
    <source>
        <dbReference type="EMBL" id="CAK9316199.1"/>
    </source>
</evidence>
<evidence type="ECO:0000259" key="9">
    <source>
        <dbReference type="SMART" id="SM01020"/>
    </source>
</evidence>
<dbReference type="SMART" id="SM00809">
    <property type="entry name" value="Alpha_adaptinC2"/>
    <property type="match status" value="1"/>
</dbReference>
<evidence type="ECO:0000256" key="2">
    <source>
        <dbReference type="ARBA" id="ARBA00006613"/>
    </source>
</evidence>
<sequence length="903" mass="100508">MSGHDSKYFSTTKKGEIPELKEELNSQYKDKRKDAVKKVIAAMTVGKDVSSLFTDVVNCMQTENLELKKLVYLYLINYAKSQPDLAILAVNTFVKDSQDPNPLIRALAVRTMGCIRVDKITEYLCDPLQRCLKDDDPYVRKTAAICVAKLFDINAELVEDRGFLDSLKDLISDNNPMVVANAVAALAEIQENSCRPIFEITSHILSKLLTALNECTEWGQVFILDALSRYKAEDAREAENIVERVTPRLQHANCAVVLSAVKMILLQMELITSTDIVRNLCKKMAPPLVTLLSSEPEIQYVALRNINLIVQKRPTILAHEIKVFFCKYNDPIYVKMEKLEIMIKLASDRNIDQVLLEFKEYATEVDVDFVRKAVRAIGRCAIKLERAAERCISVLLELIKIKVNYVVQEAIIVIKDIFRRYPNTYESIIATLCESLDTLDEPEAKASMIWIIGEYAERIDNADELLESFLESFPEEPAQVQLQLLTATVKLFLKKPTEGPQQMIQAVLNNATVETDNPDLRDRAYIYWRLLSTDPEAAKDVVLAEKPVIGEDSNLLDSALLDELLANIATLSSVYHKPPEAFVTRVKTVSQRTDDEDYPEGSDAGHSETHANATSCGGASPPMSDAPYSVSKKPAPAPSSPPAPASAPDLLGDLIGLDNSAIVPVDQPAAPAGPPLPILLPASVGQGLQIGAQLIRHDGQIFYSLTFDNNTQMILDGFMIQFNKNTFGLAAAGPLQVPQLQPGSIANTLLPMVVFQNMSQGPPSSLLQVAVKNNQQPVWYFNDKIPMHIFFTEDGRMERASFLETWRSLPDSNEVIRDFPSILVNNVEALLERLAATNMFFIAKRKHGNQDVFYFSTKIPRGIPFLIELTTVVGSPGLKCAVKTPNIDMAPLFFETLETLLKE</sequence>
<dbReference type="Gene3D" id="2.60.40.1150">
    <property type="match status" value="1"/>
</dbReference>